<dbReference type="Proteomes" id="UP000799770">
    <property type="component" value="Unassembled WGS sequence"/>
</dbReference>
<dbReference type="AlphaFoldDB" id="A0A6A5YLX8"/>
<organism evidence="1 2">
    <name type="scientific">Lophiotrema nucula</name>
    <dbReference type="NCBI Taxonomy" id="690887"/>
    <lineage>
        <taxon>Eukaryota</taxon>
        <taxon>Fungi</taxon>
        <taxon>Dikarya</taxon>
        <taxon>Ascomycota</taxon>
        <taxon>Pezizomycotina</taxon>
        <taxon>Dothideomycetes</taxon>
        <taxon>Pleosporomycetidae</taxon>
        <taxon>Pleosporales</taxon>
        <taxon>Lophiotremataceae</taxon>
        <taxon>Lophiotrema</taxon>
    </lineage>
</organism>
<proteinExistence type="predicted"/>
<name>A0A6A5YLX8_9PLEO</name>
<evidence type="ECO:0000313" key="2">
    <source>
        <dbReference type="Proteomes" id="UP000799770"/>
    </source>
</evidence>
<reference evidence="1" key="1">
    <citation type="journal article" date="2020" name="Stud. Mycol.">
        <title>101 Dothideomycetes genomes: a test case for predicting lifestyles and emergence of pathogens.</title>
        <authorList>
            <person name="Haridas S."/>
            <person name="Albert R."/>
            <person name="Binder M."/>
            <person name="Bloem J."/>
            <person name="Labutti K."/>
            <person name="Salamov A."/>
            <person name="Andreopoulos B."/>
            <person name="Baker S."/>
            <person name="Barry K."/>
            <person name="Bills G."/>
            <person name="Bluhm B."/>
            <person name="Cannon C."/>
            <person name="Castanera R."/>
            <person name="Culley D."/>
            <person name="Daum C."/>
            <person name="Ezra D."/>
            <person name="Gonzalez J."/>
            <person name="Henrissat B."/>
            <person name="Kuo A."/>
            <person name="Liang C."/>
            <person name="Lipzen A."/>
            <person name="Lutzoni F."/>
            <person name="Magnuson J."/>
            <person name="Mondo S."/>
            <person name="Nolan M."/>
            <person name="Ohm R."/>
            <person name="Pangilinan J."/>
            <person name="Park H.-J."/>
            <person name="Ramirez L."/>
            <person name="Alfaro M."/>
            <person name="Sun H."/>
            <person name="Tritt A."/>
            <person name="Yoshinaga Y."/>
            <person name="Zwiers L.-H."/>
            <person name="Turgeon B."/>
            <person name="Goodwin S."/>
            <person name="Spatafora J."/>
            <person name="Crous P."/>
            <person name="Grigoriev I."/>
        </authorList>
    </citation>
    <scope>NUCLEOTIDE SEQUENCE</scope>
    <source>
        <strain evidence="1">CBS 627.86</strain>
    </source>
</reference>
<sequence length="199" mass="21912">MKEGSQEGRMSQVEVVGRLVWKGASEGTEFGLRRPREVPVSTRFVWSRLARSRSRSCSLVSEGEGTVSARNFIAIIPINNPTNRLCRTPNFFFSSPLSFDSKPSSKSAIRSLPTPSLACTISCALYSPKPHLSSPQTYTNSATLKNTLAHFTTFVSKMGKPLSSRSAKLPRRKWSNSCNSSECHGRLPSHGPCSCRMLL</sequence>
<accession>A0A6A5YLX8</accession>
<keyword evidence="2" id="KW-1185">Reference proteome</keyword>
<gene>
    <name evidence="1" type="ORF">BDV96DRAFT_589928</name>
</gene>
<protein>
    <submittedName>
        <fullName evidence="1">Uncharacterized protein</fullName>
    </submittedName>
</protein>
<evidence type="ECO:0000313" key="1">
    <source>
        <dbReference type="EMBL" id="KAF2107221.1"/>
    </source>
</evidence>
<dbReference type="EMBL" id="ML977356">
    <property type="protein sequence ID" value="KAF2107221.1"/>
    <property type="molecule type" value="Genomic_DNA"/>
</dbReference>